<dbReference type="InterPro" id="IPR000868">
    <property type="entry name" value="Isochorismatase-like_dom"/>
</dbReference>
<evidence type="ECO:0000256" key="1">
    <source>
        <dbReference type="ARBA" id="ARBA00022801"/>
    </source>
</evidence>
<dbReference type="GO" id="GO:0016787">
    <property type="term" value="F:hydrolase activity"/>
    <property type="evidence" value="ECO:0007669"/>
    <property type="project" value="UniProtKB-KW"/>
</dbReference>
<dbReference type="InterPro" id="IPR036380">
    <property type="entry name" value="Isochorismatase-like_sf"/>
</dbReference>
<dbReference type="PANTHER" id="PTHR43540">
    <property type="entry name" value="PEROXYUREIDOACRYLATE/UREIDOACRYLATE AMIDOHYDROLASE-RELATED"/>
    <property type="match status" value="1"/>
</dbReference>
<dbReference type="AlphaFoldDB" id="A0A1F5FB60"/>
<dbReference type="PANTHER" id="PTHR43540:SF6">
    <property type="entry name" value="ISOCHORISMATASE-LIKE DOMAIN-CONTAINING PROTEIN"/>
    <property type="match status" value="1"/>
</dbReference>
<organism evidence="3 4">
    <name type="scientific">Candidatus Coatesbacteria bacterium RBG_13_66_14</name>
    <dbReference type="NCBI Taxonomy" id="1817816"/>
    <lineage>
        <taxon>Bacteria</taxon>
        <taxon>Candidatus Coatesiibacteriota</taxon>
    </lineage>
</organism>
<dbReference type="EMBL" id="MFAF01000061">
    <property type="protein sequence ID" value="OGD76832.1"/>
    <property type="molecule type" value="Genomic_DNA"/>
</dbReference>
<keyword evidence="1" id="KW-0378">Hydrolase</keyword>
<proteinExistence type="predicted"/>
<dbReference type="CDD" id="cd00431">
    <property type="entry name" value="cysteine_hydrolases"/>
    <property type="match status" value="1"/>
</dbReference>
<dbReference type="Proteomes" id="UP000177187">
    <property type="component" value="Unassembled WGS sequence"/>
</dbReference>
<protein>
    <recommendedName>
        <fullName evidence="2">Isochorismatase-like domain-containing protein</fullName>
    </recommendedName>
</protein>
<name>A0A1F5FB60_9BACT</name>
<dbReference type="STRING" id="1817816.A2Y64_02310"/>
<reference evidence="3 4" key="1">
    <citation type="journal article" date="2016" name="Nat. Commun.">
        <title>Thousands of microbial genomes shed light on interconnected biogeochemical processes in an aquifer system.</title>
        <authorList>
            <person name="Anantharaman K."/>
            <person name="Brown C.T."/>
            <person name="Hug L.A."/>
            <person name="Sharon I."/>
            <person name="Castelle C.J."/>
            <person name="Probst A.J."/>
            <person name="Thomas B.C."/>
            <person name="Singh A."/>
            <person name="Wilkins M.J."/>
            <person name="Karaoz U."/>
            <person name="Brodie E.L."/>
            <person name="Williams K.H."/>
            <person name="Hubbard S.S."/>
            <person name="Banfield J.F."/>
        </authorList>
    </citation>
    <scope>NUCLEOTIDE SEQUENCE [LARGE SCALE GENOMIC DNA]</scope>
</reference>
<feature type="domain" description="Isochorismatase-like" evidence="2">
    <location>
        <begin position="2"/>
        <end position="164"/>
    </location>
</feature>
<evidence type="ECO:0000313" key="3">
    <source>
        <dbReference type="EMBL" id="OGD76832.1"/>
    </source>
</evidence>
<accession>A0A1F5FB60</accession>
<comment type="caution">
    <text evidence="3">The sequence shown here is derived from an EMBL/GenBank/DDBJ whole genome shotgun (WGS) entry which is preliminary data.</text>
</comment>
<dbReference type="Gene3D" id="3.40.50.850">
    <property type="entry name" value="Isochorismatase-like"/>
    <property type="match status" value="1"/>
</dbReference>
<dbReference type="SUPFAM" id="SSF52499">
    <property type="entry name" value="Isochorismatase-like hydrolases"/>
    <property type="match status" value="1"/>
</dbReference>
<dbReference type="Pfam" id="PF00857">
    <property type="entry name" value="Isochorismatase"/>
    <property type="match status" value="1"/>
</dbReference>
<evidence type="ECO:0000259" key="2">
    <source>
        <dbReference type="Pfam" id="PF00857"/>
    </source>
</evidence>
<dbReference type="InterPro" id="IPR050272">
    <property type="entry name" value="Isochorismatase-like_hydrls"/>
</dbReference>
<sequence>MILDMQRCFLEECSHAFVPSAPAAIPRINALAAACEKVILTRHANTRENAGAMGRWWREIIEDGDPMGELDPRLDARGQIIVKTQYDAFYGTDLEKNLRELGARNVVITGVMTHLCCETTARSAFVRGFDVYLPVDATAAYTEELHRASLLTLSHGFAVPILTRDLLRLLGVNL</sequence>
<evidence type="ECO:0000313" key="4">
    <source>
        <dbReference type="Proteomes" id="UP000177187"/>
    </source>
</evidence>
<gene>
    <name evidence="3" type="ORF">A2Y64_02310</name>
</gene>